<organism evidence="3 4">
    <name type="scientific">Volvox africanus</name>
    <dbReference type="NCBI Taxonomy" id="51714"/>
    <lineage>
        <taxon>Eukaryota</taxon>
        <taxon>Viridiplantae</taxon>
        <taxon>Chlorophyta</taxon>
        <taxon>core chlorophytes</taxon>
        <taxon>Chlorophyceae</taxon>
        <taxon>CS clade</taxon>
        <taxon>Chlamydomonadales</taxon>
        <taxon>Volvocaceae</taxon>
        <taxon>Volvox</taxon>
    </lineage>
</organism>
<keyword evidence="1" id="KW-0175">Coiled coil</keyword>
<evidence type="ECO:0000313" key="3">
    <source>
        <dbReference type="EMBL" id="GLI71108.1"/>
    </source>
</evidence>
<sequence length="264" mass="29906">VCIAIWPLRPQIKGIPKLWHSFLSFSYLQYRRSNSVPCCIIAKMLEALFGKKKTPAEMLRENKRQLDKAIRELDRERMALQQQEKKTVMEIKKMAKEGQMDAVKVMAKSLVRNRHAVTKMYGLKSELQAVSLRLATLKSTQAMADAMRGATKAMRAMNRRLNLPNLQNIMREFERQNERMEMTSEMMGDAVDDALQDEGEEEETDNLVNQVLDEIGIGNMTELVSAPGTRITEKPQAAPAIAEAEGGPGIDEDLQARLDNLRKS</sequence>
<feature type="non-terminal residue" evidence="3">
    <location>
        <position position="1"/>
    </location>
</feature>
<reference evidence="3 4" key="1">
    <citation type="journal article" date="2023" name="IScience">
        <title>Expanded male sex-determining region conserved during the evolution of homothallism in the green alga Volvox.</title>
        <authorList>
            <person name="Yamamoto K."/>
            <person name="Matsuzaki R."/>
            <person name="Mahakham W."/>
            <person name="Heman W."/>
            <person name="Sekimoto H."/>
            <person name="Kawachi M."/>
            <person name="Minakuchi Y."/>
            <person name="Toyoda A."/>
            <person name="Nozaki H."/>
        </authorList>
    </citation>
    <scope>NUCLEOTIDE SEQUENCE [LARGE SCALE GENOMIC DNA]</scope>
    <source>
        <strain evidence="3 4">NIES-4468</strain>
    </source>
</reference>
<evidence type="ECO:0000313" key="4">
    <source>
        <dbReference type="Proteomes" id="UP001165090"/>
    </source>
</evidence>
<evidence type="ECO:0000256" key="2">
    <source>
        <dbReference type="SAM" id="MobiDB-lite"/>
    </source>
</evidence>
<proteinExistence type="predicted"/>
<gene>
    <name evidence="3" type="ORF">VaNZ11_016181</name>
</gene>
<dbReference type="Proteomes" id="UP001165090">
    <property type="component" value="Unassembled WGS sequence"/>
</dbReference>
<dbReference type="PANTHER" id="PTHR10476">
    <property type="entry name" value="CHARGED MULTIVESICULAR BODY PROTEIN"/>
    <property type="match status" value="1"/>
</dbReference>
<accession>A0ABQ5SNP8</accession>
<evidence type="ECO:0000256" key="1">
    <source>
        <dbReference type="SAM" id="Coils"/>
    </source>
</evidence>
<protein>
    <submittedName>
        <fullName evidence="3">Uncharacterized protein</fullName>
    </submittedName>
</protein>
<dbReference type="Gene3D" id="6.10.140.1230">
    <property type="match status" value="1"/>
</dbReference>
<name>A0ABQ5SNP8_9CHLO</name>
<comment type="caution">
    <text evidence="3">The sequence shown here is derived from an EMBL/GenBank/DDBJ whole genome shotgun (WGS) entry which is preliminary data.</text>
</comment>
<dbReference type="Pfam" id="PF03357">
    <property type="entry name" value="Snf7"/>
    <property type="match status" value="1"/>
</dbReference>
<dbReference type="InterPro" id="IPR005024">
    <property type="entry name" value="Snf7_fam"/>
</dbReference>
<keyword evidence="4" id="KW-1185">Reference proteome</keyword>
<feature type="region of interest" description="Disordered" evidence="2">
    <location>
        <begin position="227"/>
        <end position="264"/>
    </location>
</feature>
<feature type="compositionally biased region" description="Basic and acidic residues" evidence="2">
    <location>
        <begin position="254"/>
        <end position="264"/>
    </location>
</feature>
<feature type="coiled-coil region" evidence="1">
    <location>
        <begin position="56"/>
        <end position="90"/>
    </location>
</feature>
<dbReference type="EMBL" id="BSDZ01000102">
    <property type="protein sequence ID" value="GLI71108.1"/>
    <property type="molecule type" value="Genomic_DNA"/>
</dbReference>